<dbReference type="GO" id="GO:0032502">
    <property type="term" value="P:developmental process"/>
    <property type="evidence" value="ECO:0000318"/>
    <property type="project" value="GO_Central"/>
</dbReference>
<dbReference type="KEGG" id="cin:778678"/>
<dbReference type="InterPro" id="IPR050283">
    <property type="entry name" value="E-box_TF_Regulators"/>
</dbReference>
<reference evidence="2" key="2">
    <citation type="journal article" date="2003" name="Dev. Genes Evol.">
        <title>Genomewide surveys of developmentally relevant genes in Ciona intestinalis.</title>
        <authorList>
            <person name="Satou Y."/>
            <person name="Satoh N."/>
        </authorList>
    </citation>
    <scope>NUCLEOTIDE SEQUENCE</scope>
</reference>
<dbReference type="Gene3D" id="4.10.280.10">
    <property type="entry name" value="Helix-loop-helix DNA-binding domain"/>
    <property type="match status" value="1"/>
</dbReference>
<sequence>MELSMHQDPIDDWLMELLRENECGTDSNDFQEQQLVKKTDVFSTTAQQHAQLESSENIYPSIASQVRPFTRNNANIYHSQEQCPKFPNTHRHAFGKQRNERNPLTNVCLNKQHTNQKPDSCVPKNRYYRTLKLKSKRQTASERERLRMQKITEQLMTLKHHLPDHYFRNDNPSKVQILRKSISYIHTLSKLLQEGKT</sequence>
<evidence type="ECO:0000313" key="4">
    <source>
        <dbReference type="Proteomes" id="UP000008144"/>
    </source>
</evidence>
<evidence type="ECO:0000313" key="2">
    <source>
        <dbReference type="EMBL" id="BAE06554.1"/>
    </source>
</evidence>
<dbReference type="Proteomes" id="UP000008144">
    <property type="component" value="Chromosome 3"/>
</dbReference>
<dbReference type="Pfam" id="PF00010">
    <property type="entry name" value="HLH"/>
    <property type="match status" value="1"/>
</dbReference>
<dbReference type="PANTHER" id="PTHR23349:SF112">
    <property type="entry name" value="48 RELATED 1, ISOFORM B"/>
    <property type="match status" value="1"/>
</dbReference>
<dbReference type="SUPFAM" id="SSF47459">
    <property type="entry name" value="HLH, helix-loop-helix DNA-binding domain"/>
    <property type="match status" value="1"/>
</dbReference>
<keyword evidence="4" id="KW-1185">Reference proteome</keyword>
<protein>
    <submittedName>
        <fullName evidence="2 3">Transcription factor protein</fullName>
    </submittedName>
</protein>
<name>Q4H373_CIOIN</name>
<dbReference type="AlphaFoldDB" id="Q4H373"/>
<dbReference type="EMBL" id="AB210549">
    <property type="protein sequence ID" value="BAE06554.1"/>
    <property type="molecule type" value="mRNA"/>
</dbReference>
<dbReference type="STRING" id="7719.ENSCINP00000023582"/>
<dbReference type="GO" id="GO:0000977">
    <property type="term" value="F:RNA polymerase II transcription regulatory region sequence-specific DNA binding"/>
    <property type="evidence" value="ECO:0000318"/>
    <property type="project" value="GO_Central"/>
</dbReference>
<dbReference type="OrthoDB" id="9946827at2759"/>
<dbReference type="SMART" id="SM00353">
    <property type="entry name" value="HLH"/>
    <property type="match status" value="1"/>
</dbReference>
<dbReference type="Ensembl" id="ENSCINT00000023828.2">
    <property type="protein sequence ID" value="ENSCINP00000023582.2"/>
    <property type="gene ID" value="ENSCING00000012702.2"/>
</dbReference>
<dbReference type="CTD" id="778678"/>
<reference evidence="3" key="6">
    <citation type="submission" date="2025-05" db="UniProtKB">
        <authorList>
            <consortium name="Ensembl"/>
        </authorList>
    </citation>
    <scope>IDENTIFICATION</scope>
</reference>
<dbReference type="GeneID" id="778678"/>
<dbReference type="InterPro" id="IPR036638">
    <property type="entry name" value="HLH_DNA-bd_sf"/>
</dbReference>
<dbReference type="HOGENOM" id="CLU_1383743_0_0_1"/>
<organism evidence="2">
    <name type="scientific">Ciona intestinalis</name>
    <name type="common">Transparent sea squirt</name>
    <name type="synonym">Ascidia intestinalis</name>
    <dbReference type="NCBI Taxonomy" id="7719"/>
    <lineage>
        <taxon>Eukaryota</taxon>
        <taxon>Metazoa</taxon>
        <taxon>Chordata</taxon>
        <taxon>Tunicata</taxon>
        <taxon>Ascidiacea</taxon>
        <taxon>Phlebobranchia</taxon>
        <taxon>Cionidae</taxon>
        <taxon>Ciona</taxon>
    </lineage>
</organism>
<dbReference type="GO" id="GO:0000981">
    <property type="term" value="F:DNA-binding transcription factor activity, RNA polymerase II-specific"/>
    <property type="evidence" value="ECO:0000318"/>
    <property type="project" value="GO_Central"/>
</dbReference>
<reference evidence="3" key="5">
    <citation type="journal article" date="2008" name="Genome Biol.">
        <title>Improved genome assembly and evidence-based global gene model set for the chordate Ciona intestinalis: new insight into intron and operon populations.</title>
        <authorList>
            <person name="Satou Y."/>
            <person name="Mineta K."/>
            <person name="Ogasawara M."/>
            <person name="Sasakura Y."/>
            <person name="Shoguchi E."/>
            <person name="Ueno K."/>
            <person name="Yamada L."/>
            <person name="Matsumoto J."/>
            <person name="Wasserscheid J."/>
            <person name="Dewar K."/>
            <person name="Wiley G.B."/>
            <person name="Macmil S.L."/>
            <person name="Roe B.A."/>
            <person name="Zeller R.W."/>
            <person name="Hastings K.E."/>
            <person name="Lemaire P."/>
            <person name="Lindquist E."/>
            <person name="Endo T."/>
            <person name="Hotta K."/>
            <person name="Inaba K."/>
        </authorList>
    </citation>
    <scope>NUCLEOTIDE SEQUENCE [LARGE SCALE GENOMIC DNA]</scope>
    <source>
        <strain evidence="3">wild type</strain>
    </source>
</reference>
<gene>
    <name evidence="2" type="primary">Ci-Mesp</name>
    <name evidence="3" type="synonym">mesp</name>
</gene>
<evidence type="ECO:0000313" key="3">
    <source>
        <dbReference type="Ensembl" id="ENSCINP00000023582.2"/>
    </source>
</evidence>
<dbReference type="PROSITE" id="PS50888">
    <property type="entry name" value="BHLH"/>
    <property type="match status" value="1"/>
</dbReference>
<dbReference type="RefSeq" id="NP_001071761.1">
    <property type="nucleotide sequence ID" value="NM_001078293.1"/>
</dbReference>
<dbReference type="EMBL" id="EAAA01001737">
    <property type="status" value="NOT_ANNOTATED_CDS"/>
    <property type="molecule type" value="Genomic_DNA"/>
</dbReference>
<dbReference type="InterPro" id="IPR011598">
    <property type="entry name" value="bHLH_dom"/>
</dbReference>
<dbReference type="GeneTree" id="ENSGT00530000063712"/>
<accession>A0A1W2VP25</accession>
<feature type="domain" description="BHLH" evidence="1">
    <location>
        <begin position="135"/>
        <end position="188"/>
    </location>
</feature>
<dbReference type="GO" id="GO:0046983">
    <property type="term" value="F:protein dimerization activity"/>
    <property type="evidence" value="ECO:0007669"/>
    <property type="project" value="InterPro"/>
</dbReference>
<dbReference type="PANTHER" id="PTHR23349">
    <property type="entry name" value="BASIC HELIX-LOOP-HELIX TRANSCRIPTION FACTOR, TWIST"/>
    <property type="match status" value="1"/>
</dbReference>
<proteinExistence type="evidence at transcript level"/>
<reference evidence="2" key="3">
    <citation type="journal article" date="2004" name="Development">
        <title>Gene expression profiles of transcription factors and signaling molecules in the ascidian embryo: towards a comprehensive understanding of gene networks.</title>
        <authorList>
            <person name="Imai K.S."/>
            <person name="Hino K."/>
            <person name="Yagi K."/>
            <person name="Satoh N."/>
            <person name="Satou Y."/>
        </authorList>
    </citation>
    <scope>NUCLEOTIDE SEQUENCE</scope>
</reference>
<dbReference type="GO" id="GO:0006357">
    <property type="term" value="P:regulation of transcription by RNA polymerase II"/>
    <property type="evidence" value="ECO:0000318"/>
    <property type="project" value="GO_Central"/>
</dbReference>
<evidence type="ECO:0000259" key="1">
    <source>
        <dbReference type="PROSITE" id="PS50888"/>
    </source>
</evidence>
<reference evidence="2" key="4">
    <citation type="submission" date="2005-04" db="EMBL/GenBank/DDBJ databases">
        <title>Expressed genes in Ciona intestinalis.</title>
        <authorList>
            <person name="Satou Y."/>
        </authorList>
    </citation>
    <scope>NUCLEOTIDE SEQUENCE</scope>
</reference>
<accession>Q4H373</accession>
<reference evidence="4" key="1">
    <citation type="journal article" date="2002" name="Science">
        <title>The draft genome of Ciona intestinalis: insights into chordate and vertebrate origins.</title>
        <authorList>
            <person name="Dehal P."/>
            <person name="Satou Y."/>
            <person name="Campbell R.K."/>
            <person name="Chapman J."/>
            <person name="Degnan B."/>
            <person name="De Tomaso A."/>
            <person name="Davidson B."/>
            <person name="Di Gregorio A."/>
            <person name="Gelpke M."/>
            <person name="Goodstein D.M."/>
            <person name="Harafuji N."/>
            <person name="Hastings K.E."/>
            <person name="Ho I."/>
            <person name="Hotta K."/>
            <person name="Huang W."/>
            <person name="Kawashima T."/>
            <person name="Lemaire P."/>
            <person name="Martinez D."/>
            <person name="Meinertzhagen I.A."/>
            <person name="Necula S."/>
            <person name="Nonaka M."/>
            <person name="Putnam N."/>
            <person name="Rash S."/>
            <person name="Saiga H."/>
            <person name="Satake M."/>
            <person name="Terry A."/>
            <person name="Yamada L."/>
            <person name="Wang H.G."/>
            <person name="Awazu S."/>
            <person name="Azumi K."/>
            <person name="Boore J."/>
            <person name="Branno M."/>
            <person name="Chin-Bow S."/>
            <person name="DeSantis R."/>
            <person name="Doyle S."/>
            <person name="Francino P."/>
            <person name="Keys D.N."/>
            <person name="Haga S."/>
            <person name="Hayashi H."/>
            <person name="Hino K."/>
            <person name="Imai K.S."/>
            <person name="Inaba K."/>
            <person name="Kano S."/>
            <person name="Kobayashi K."/>
            <person name="Kobayashi M."/>
            <person name="Lee B.I."/>
            <person name="Makabe K.W."/>
            <person name="Manohar C."/>
            <person name="Matassi G."/>
            <person name="Medina M."/>
            <person name="Mochizuki Y."/>
            <person name="Mount S."/>
            <person name="Morishita T."/>
            <person name="Miura S."/>
            <person name="Nakayama A."/>
            <person name="Nishizaka S."/>
            <person name="Nomoto H."/>
            <person name="Ohta F."/>
            <person name="Oishi K."/>
            <person name="Rigoutsos I."/>
            <person name="Sano M."/>
            <person name="Sasaki A."/>
            <person name="Sasakura Y."/>
            <person name="Shoguchi E."/>
            <person name="Shin-i T."/>
            <person name="Spagnuolo A."/>
            <person name="Stainier D."/>
            <person name="Suzuki M.M."/>
            <person name="Tassy O."/>
            <person name="Takatori N."/>
            <person name="Tokuoka M."/>
            <person name="Yagi K."/>
            <person name="Yoshizaki F."/>
            <person name="Wada S."/>
            <person name="Zhang C."/>
            <person name="Hyatt P.D."/>
            <person name="Larimer F."/>
            <person name="Detter C."/>
            <person name="Doggett N."/>
            <person name="Glavina T."/>
            <person name="Hawkins T."/>
            <person name="Richardson P."/>
            <person name="Lucas S."/>
            <person name="Kohara Y."/>
            <person name="Levine M."/>
            <person name="Satoh N."/>
            <person name="Rokhsar D.S."/>
        </authorList>
    </citation>
    <scope>NUCLEOTIDE SEQUENCE [LARGE SCALE GENOMIC DNA]</scope>
</reference>